<feature type="non-terminal residue" evidence="1">
    <location>
        <position position="1"/>
    </location>
</feature>
<dbReference type="STRING" id="299467.A0A443RV92"/>
<evidence type="ECO:0000313" key="2">
    <source>
        <dbReference type="Proteomes" id="UP000288716"/>
    </source>
</evidence>
<proteinExistence type="predicted"/>
<evidence type="ECO:0000313" key="1">
    <source>
        <dbReference type="EMBL" id="RWS19160.1"/>
    </source>
</evidence>
<dbReference type="InterPro" id="IPR046345">
    <property type="entry name" value="TraB_PrgY-like"/>
</dbReference>
<accession>A0A443RV92</accession>
<organism evidence="1 2">
    <name type="scientific">Leptotrombidium deliense</name>
    <dbReference type="NCBI Taxonomy" id="299467"/>
    <lineage>
        <taxon>Eukaryota</taxon>
        <taxon>Metazoa</taxon>
        <taxon>Ecdysozoa</taxon>
        <taxon>Arthropoda</taxon>
        <taxon>Chelicerata</taxon>
        <taxon>Arachnida</taxon>
        <taxon>Acari</taxon>
        <taxon>Acariformes</taxon>
        <taxon>Trombidiformes</taxon>
        <taxon>Prostigmata</taxon>
        <taxon>Anystina</taxon>
        <taxon>Parasitengona</taxon>
        <taxon>Trombiculoidea</taxon>
        <taxon>Trombiculidae</taxon>
        <taxon>Leptotrombidium</taxon>
    </lineage>
</organism>
<dbReference type="EMBL" id="NCKV01029432">
    <property type="protein sequence ID" value="RWS19160.1"/>
    <property type="molecule type" value="Genomic_DNA"/>
</dbReference>
<dbReference type="Pfam" id="PF01963">
    <property type="entry name" value="TraB_PrgY_gumN"/>
    <property type="match status" value="1"/>
</dbReference>
<dbReference type="Proteomes" id="UP000288716">
    <property type="component" value="Unassembled WGS sequence"/>
</dbReference>
<dbReference type="PANTHER" id="PTHR21530:SF7">
    <property type="entry name" value="TRAB DOMAIN-CONTAINING PROTEIN"/>
    <property type="match status" value="1"/>
</dbReference>
<comment type="caution">
    <text evidence="1">The sequence shown here is derived from an EMBL/GenBank/DDBJ whole genome shotgun (WGS) entry which is preliminary data.</text>
</comment>
<name>A0A443RV92_9ACAR</name>
<dbReference type="InterPro" id="IPR002816">
    <property type="entry name" value="TraB/PrgY/GumN_fam"/>
</dbReference>
<dbReference type="VEuPathDB" id="VectorBase:LDEU012880"/>
<protein>
    <submittedName>
        <fullName evidence="1">TraB domain-containing protein-like protein</fullName>
    </submittedName>
</protein>
<gene>
    <name evidence="1" type="ORF">B4U80_10265</name>
</gene>
<keyword evidence="2" id="KW-1185">Reference proteome</keyword>
<reference evidence="1 2" key="1">
    <citation type="journal article" date="2018" name="Gigascience">
        <title>Genomes of trombidid mites reveal novel predicted allergens and laterally-transferred genes associated with secondary metabolism.</title>
        <authorList>
            <person name="Dong X."/>
            <person name="Chaisiri K."/>
            <person name="Xia D."/>
            <person name="Armstrong S.D."/>
            <person name="Fang Y."/>
            <person name="Donnelly M.J."/>
            <person name="Kadowaki T."/>
            <person name="McGarry J.W."/>
            <person name="Darby A.C."/>
            <person name="Makepeace B.L."/>
        </authorList>
    </citation>
    <scope>NUCLEOTIDE SEQUENCE [LARGE SCALE GENOMIC DNA]</scope>
    <source>
        <strain evidence="1">UoL-UT</strain>
    </source>
</reference>
<dbReference type="CDD" id="cd14726">
    <property type="entry name" value="TraB_PrgY-like"/>
    <property type="match status" value="1"/>
</dbReference>
<dbReference type="AlphaFoldDB" id="A0A443RV92"/>
<sequence>LGMAPGGEFRKGFQQAKRVPGCVVHLGDRPVNITLRRAISALSAWQKIKLGFGILFNKETITKEEVEKCKQRDLLEEMLAEMTGEFPHLSKVFVDERDIYLTYSLQLAASPIPDVYAANNYRPSVVVGVVGIGHVPGIVKNWSKVTDSDIPPLLTVPEAGVTSYVIRKGFKYSLFGLIAWGCYRYLIPTAVSDSFANIHFRTFEFLKNAIPLQSPHFLNL</sequence>
<dbReference type="PANTHER" id="PTHR21530">
    <property type="entry name" value="PHEROMONE SHUTDOWN PROTEIN"/>
    <property type="match status" value="1"/>
</dbReference>
<dbReference type="OrthoDB" id="48306at2759"/>